<reference evidence="1 2" key="1">
    <citation type="journal article" date="2021" name="Microbiol. Resour. Announc.">
        <title>Complete Genome Sequences of Two Rhodococcus sp. Strains with Large and Linear Chromosomes, Isolated from Apple Rhizosphere.</title>
        <authorList>
            <person name="Benning S."/>
            <person name="Brugnone N."/>
            <person name="Siani R."/>
            <person name="Kublik S."/>
            <person name="Schloter M."/>
            <person name="Rad V."/>
        </authorList>
    </citation>
    <scope>NUCLEOTIDE SEQUENCE [LARGE SCALE GENOMIC DNA]</scope>
    <source>
        <strain evidence="1 2">R79</strain>
    </source>
</reference>
<gene>
    <name evidence="1" type="ORF">JWS13_00570</name>
</gene>
<reference evidence="1 2" key="2">
    <citation type="journal article" date="2022" name="Arch. Microbiol.">
        <title>Rhodococcus pseudokoreensis sp. nov. isolated from the rhizosphere of young M26 apple rootstocks.</title>
        <authorList>
            <person name="Kampfer P."/>
            <person name="Glaeser S.P."/>
            <person name="Blom J."/>
            <person name="Wolf J."/>
            <person name="Benning S."/>
            <person name="Schloter M."/>
            <person name="Neumann-Schaal M."/>
        </authorList>
    </citation>
    <scope>NUCLEOTIDE SEQUENCE [LARGE SCALE GENOMIC DNA]</scope>
    <source>
        <strain evidence="1 2">R79</strain>
    </source>
</reference>
<accession>A0A974VWK7</accession>
<keyword evidence="2" id="KW-1185">Reference proteome</keyword>
<keyword evidence="1" id="KW-0614">Plasmid</keyword>
<proteinExistence type="predicted"/>
<protein>
    <submittedName>
        <fullName evidence="1">Uncharacterized protein</fullName>
    </submittedName>
</protein>
<geneLocation type="plasmid" evidence="1 2">
    <name>unnamed5</name>
</geneLocation>
<evidence type="ECO:0000313" key="2">
    <source>
        <dbReference type="Proteomes" id="UP000662986"/>
    </source>
</evidence>
<dbReference type="EMBL" id="CP070614">
    <property type="protein sequence ID" value="QSE87230.1"/>
    <property type="molecule type" value="Genomic_DNA"/>
</dbReference>
<organism evidence="1 2">
    <name type="scientific">Rhodococcus pseudokoreensis</name>
    <dbReference type="NCBI Taxonomy" id="2811421"/>
    <lineage>
        <taxon>Bacteria</taxon>
        <taxon>Bacillati</taxon>
        <taxon>Actinomycetota</taxon>
        <taxon>Actinomycetes</taxon>
        <taxon>Mycobacteriales</taxon>
        <taxon>Nocardiaceae</taxon>
        <taxon>Rhodococcus</taxon>
    </lineage>
</organism>
<dbReference type="RefSeq" id="WP_005261829.1">
    <property type="nucleotide sequence ID" value="NZ_CP070614.1"/>
</dbReference>
<evidence type="ECO:0000313" key="1">
    <source>
        <dbReference type="EMBL" id="QSE87230.1"/>
    </source>
</evidence>
<name>A0A974VWK7_9NOCA</name>
<sequence>MIYVFLAGVAVLCTGVMSMWVVDDTGRVYKWPLTATYQTRHQARKTMAKTGITLLLHGTIATTASGAAMWLL</sequence>
<dbReference type="Proteomes" id="UP000662986">
    <property type="component" value="Plasmid unnamed5"/>
</dbReference>